<feature type="domain" description="SecDF P1 head subdomain" evidence="13">
    <location>
        <begin position="213"/>
        <end position="321"/>
    </location>
</feature>
<dbReference type="InterPro" id="IPR048631">
    <property type="entry name" value="SecD_1st"/>
</dbReference>
<dbReference type="GO" id="GO:0006605">
    <property type="term" value="P:protein targeting"/>
    <property type="evidence" value="ECO:0007669"/>
    <property type="project" value="UniProtKB-UniRule"/>
</dbReference>
<dbReference type="InterPro" id="IPR048634">
    <property type="entry name" value="SecD_SecF_C"/>
</dbReference>
<feature type="region of interest" description="Disordered" evidence="10">
    <location>
        <begin position="530"/>
        <end position="568"/>
    </location>
</feature>
<keyword evidence="4 9" id="KW-0812">Transmembrane</keyword>
<evidence type="ECO:0000256" key="1">
    <source>
        <dbReference type="ARBA" id="ARBA00004651"/>
    </source>
</evidence>
<comment type="similarity">
    <text evidence="9">Belongs to the SecD/SecF family. SecD subfamily.</text>
</comment>
<comment type="subunit">
    <text evidence="9">Forms a complex with SecF. Part of the essential Sec protein translocation apparatus which comprises SecA, SecYEG and auxiliary proteins SecDF. Other proteins may also be involved.</text>
</comment>
<dbReference type="GO" id="GO:0065002">
    <property type="term" value="P:intracellular protein transmembrane transport"/>
    <property type="evidence" value="ECO:0007669"/>
    <property type="project" value="UniProtKB-UniRule"/>
</dbReference>
<feature type="domain" description="Protein export membrane protein SecD/SecF C-terminal" evidence="11">
    <location>
        <begin position="322"/>
        <end position="494"/>
    </location>
</feature>
<keyword evidence="8 9" id="KW-0472">Membrane</keyword>
<feature type="compositionally biased region" description="Basic and acidic residues" evidence="10">
    <location>
        <begin position="543"/>
        <end position="568"/>
    </location>
</feature>
<dbReference type="NCBIfam" id="TIGR00916">
    <property type="entry name" value="2A0604s01"/>
    <property type="match status" value="1"/>
</dbReference>
<feature type="region of interest" description="Disordered" evidence="10">
    <location>
        <begin position="137"/>
        <end position="166"/>
    </location>
</feature>
<dbReference type="PANTHER" id="PTHR30081:SF1">
    <property type="entry name" value="PROTEIN TRANSLOCASE SUBUNIT SECD"/>
    <property type="match status" value="1"/>
</dbReference>
<dbReference type="HAMAP" id="MF_01463_B">
    <property type="entry name" value="SecD_B"/>
    <property type="match status" value="1"/>
</dbReference>
<comment type="subcellular location">
    <subcellularLocation>
        <location evidence="1 9">Cell membrane</location>
        <topology evidence="1 9">Multi-pass membrane protein</topology>
    </subcellularLocation>
</comment>
<keyword evidence="15" id="KW-1185">Reference proteome</keyword>
<evidence type="ECO:0000256" key="8">
    <source>
        <dbReference type="ARBA" id="ARBA00023136"/>
    </source>
</evidence>
<evidence type="ECO:0000259" key="13">
    <source>
        <dbReference type="Pfam" id="PF22599"/>
    </source>
</evidence>
<evidence type="ECO:0000256" key="7">
    <source>
        <dbReference type="ARBA" id="ARBA00023010"/>
    </source>
</evidence>
<evidence type="ECO:0000256" key="4">
    <source>
        <dbReference type="ARBA" id="ARBA00022692"/>
    </source>
</evidence>
<dbReference type="InterPro" id="IPR005791">
    <property type="entry name" value="SecD"/>
</dbReference>
<sequence>MARTTPAKKAWRSLAWLAVIIVALVGLNAYGAIFQKDELVPKLALDLEGGTQIILQPELASGQQVTSDQLTQAVAIIRERIDAAGVSESEINTQGSNGNEQVVVSIPGTLDEQTKSRITKAAKLTFRAVLVTDAASSSTSNSASPSASPSATPAPQSTPSTKPTNASDLAYVTPALQQQFATYDCKSTAAANANLAPDNQPLIACDADGVYKYILGPVEVSGTDITNASSSQVVTSQGATTGQWAVNITFSGNGGTKFEAVSTRLIGLESPRNQFAVVLDGRVITAPVVQGVTKAPQITGSFTQQSSKTLADQLKFGALPINFTTQSVDQISATLGTSSLLSGLLAGLIGLILVVLYSLLQYRVLAIVTVGSLVIAAIITYLFVTYLSWQQGYRLSLAGVAGLIVAIGITADSFIVYFERIRDELRDGRALESAVEAGWKRAIRTVLASDTVNFLAALVLFLLAVGNVRGFALTLGLTTIIDVIVVSLFTHPVMQLIARTRFFSEGHRFSGLDPNALGAVYRGRAQFRSPAVATGKTAGASREAQRRQTIAERKAADAEAKRAAGKDS</sequence>
<reference evidence="14 15" key="1">
    <citation type="journal article" date="2014" name="Int. J. Syst. Evol. Microbiol.">
        <title>Description of Galbitalea soli gen. nov., sp. nov., and Frondihabitans sucicola sp. nov.</title>
        <authorList>
            <person name="Kim S.J."/>
            <person name="Lim J.M."/>
            <person name="Ahn J.H."/>
            <person name="Weon H.Y."/>
            <person name="Hamada M."/>
            <person name="Suzuki K."/>
            <person name="Ahn T.Y."/>
            <person name="Kwon S.W."/>
        </authorList>
    </citation>
    <scope>NUCLEOTIDE SEQUENCE [LARGE SCALE GENOMIC DNA]</scope>
    <source>
        <strain evidence="14 15">NBRC 108727</strain>
    </source>
</reference>
<keyword evidence="3 9" id="KW-1003">Cell membrane</keyword>
<dbReference type="InterPro" id="IPR055344">
    <property type="entry name" value="SecD_SecF_C_bact"/>
</dbReference>
<dbReference type="SUPFAM" id="SSF82866">
    <property type="entry name" value="Multidrug efflux transporter AcrB transmembrane domain"/>
    <property type="match status" value="1"/>
</dbReference>
<evidence type="ECO:0000256" key="3">
    <source>
        <dbReference type="ARBA" id="ARBA00022475"/>
    </source>
</evidence>
<feature type="transmembrane region" description="Helical" evidence="9">
    <location>
        <begin position="395"/>
        <end position="418"/>
    </location>
</feature>
<protein>
    <recommendedName>
        <fullName evidence="9">Protein translocase subunit SecD</fullName>
    </recommendedName>
</protein>
<keyword evidence="2 9" id="KW-0813">Transport</keyword>
<dbReference type="GO" id="GO:0015450">
    <property type="term" value="F:protein-transporting ATPase activity"/>
    <property type="evidence" value="ECO:0007669"/>
    <property type="project" value="InterPro"/>
</dbReference>
<dbReference type="InterPro" id="IPR054384">
    <property type="entry name" value="SecDF_P1_head"/>
</dbReference>
<dbReference type="Proteomes" id="UP000479756">
    <property type="component" value="Unassembled WGS sequence"/>
</dbReference>
<evidence type="ECO:0000256" key="9">
    <source>
        <dbReference type="HAMAP-Rule" id="MF_01463"/>
    </source>
</evidence>
<organism evidence="14 15">
    <name type="scientific">Galbitalea soli</name>
    <dbReference type="NCBI Taxonomy" id="1268042"/>
    <lineage>
        <taxon>Bacteria</taxon>
        <taxon>Bacillati</taxon>
        <taxon>Actinomycetota</taxon>
        <taxon>Actinomycetes</taxon>
        <taxon>Micrococcales</taxon>
        <taxon>Microbacteriaceae</taxon>
        <taxon>Galbitalea</taxon>
    </lineage>
</organism>
<evidence type="ECO:0000259" key="11">
    <source>
        <dbReference type="Pfam" id="PF02355"/>
    </source>
</evidence>
<dbReference type="Pfam" id="PF02355">
    <property type="entry name" value="SecD_SecF_C"/>
    <property type="match status" value="1"/>
</dbReference>
<evidence type="ECO:0000256" key="5">
    <source>
        <dbReference type="ARBA" id="ARBA00022927"/>
    </source>
</evidence>
<keyword evidence="7 9" id="KW-0811">Translocation</keyword>
<dbReference type="InterPro" id="IPR022813">
    <property type="entry name" value="SecD/SecF_arch_bac"/>
</dbReference>
<feature type="transmembrane region" description="Helical" evidence="9">
    <location>
        <begin position="340"/>
        <end position="360"/>
    </location>
</feature>
<feature type="compositionally biased region" description="Low complexity" evidence="10">
    <location>
        <begin position="137"/>
        <end position="164"/>
    </location>
</feature>
<evidence type="ECO:0000313" key="14">
    <source>
        <dbReference type="EMBL" id="NEM90233.1"/>
    </source>
</evidence>
<evidence type="ECO:0000256" key="6">
    <source>
        <dbReference type="ARBA" id="ARBA00022989"/>
    </source>
</evidence>
<evidence type="ECO:0000313" key="15">
    <source>
        <dbReference type="Proteomes" id="UP000479756"/>
    </source>
</evidence>
<feature type="transmembrane region" description="Helical" evidence="9">
    <location>
        <begin position="446"/>
        <end position="465"/>
    </location>
</feature>
<gene>
    <name evidence="9 14" type="primary">secD</name>
    <name evidence="14" type="ORF">G3T37_02540</name>
</gene>
<keyword evidence="5 9" id="KW-0653">Protein transport</keyword>
<dbReference type="GO" id="GO:0005886">
    <property type="term" value="C:plasma membrane"/>
    <property type="evidence" value="ECO:0007669"/>
    <property type="project" value="UniProtKB-SubCell"/>
</dbReference>
<dbReference type="EMBL" id="JAAGWZ010000001">
    <property type="protein sequence ID" value="NEM90233.1"/>
    <property type="molecule type" value="Genomic_DNA"/>
</dbReference>
<dbReference type="Gene3D" id="3.30.1360.200">
    <property type="match status" value="1"/>
</dbReference>
<feature type="transmembrane region" description="Helical" evidence="9">
    <location>
        <begin position="367"/>
        <end position="389"/>
    </location>
</feature>
<name>A0A7C9PLF9_9MICO</name>
<evidence type="ECO:0000256" key="2">
    <source>
        <dbReference type="ARBA" id="ARBA00022448"/>
    </source>
</evidence>
<keyword evidence="6 9" id="KW-1133">Transmembrane helix</keyword>
<accession>A0A7C9PLF9</accession>
<proteinExistence type="inferred from homology"/>
<dbReference type="Pfam" id="PF21760">
    <property type="entry name" value="SecD_1st"/>
    <property type="match status" value="1"/>
</dbReference>
<comment type="caution">
    <text evidence="14">The sequence shown here is derived from an EMBL/GenBank/DDBJ whole genome shotgun (WGS) entry which is preliminary data.</text>
</comment>
<dbReference type="AlphaFoldDB" id="A0A7C9PLF9"/>
<evidence type="ECO:0000256" key="10">
    <source>
        <dbReference type="SAM" id="MobiDB-lite"/>
    </source>
</evidence>
<comment type="function">
    <text evidence="9">Part of the Sec protein translocase complex. Interacts with the SecYEG preprotein conducting channel. SecDF uses the proton motive force (PMF) to complete protein translocation after the ATP-dependent function of SecA.</text>
</comment>
<dbReference type="Gene3D" id="3.30.70.3400">
    <property type="match status" value="1"/>
</dbReference>
<feature type="transmembrane region" description="Helical" evidence="9">
    <location>
        <begin position="471"/>
        <end position="491"/>
    </location>
</feature>
<comment type="caution">
    <text evidence="9">Lacks conserved residue(s) required for the propagation of feature annotation.</text>
</comment>
<dbReference type="Pfam" id="PF22599">
    <property type="entry name" value="SecDF_P1_head"/>
    <property type="match status" value="1"/>
</dbReference>
<dbReference type="PANTHER" id="PTHR30081">
    <property type="entry name" value="PROTEIN-EXPORT MEMBRANE PROTEIN SEC"/>
    <property type="match status" value="1"/>
</dbReference>
<feature type="domain" description="Protein translocase subunit SecDF P1" evidence="12">
    <location>
        <begin position="71"/>
        <end position="129"/>
    </location>
</feature>
<evidence type="ECO:0000259" key="12">
    <source>
        <dbReference type="Pfam" id="PF21760"/>
    </source>
</evidence>
<dbReference type="RefSeq" id="WP_163471903.1">
    <property type="nucleotide sequence ID" value="NZ_JAAGWZ010000001.1"/>
</dbReference>
<dbReference type="GO" id="GO:0043952">
    <property type="term" value="P:protein transport by the Sec complex"/>
    <property type="evidence" value="ECO:0007669"/>
    <property type="project" value="UniProtKB-UniRule"/>
</dbReference>
<dbReference type="NCBIfam" id="TIGR01129">
    <property type="entry name" value="secD"/>
    <property type="match status" value="1"/>
</dbReference>